<keyword evidence="1" id="KW-0812">Transmembrane</keyword>
<dbReference type="EMBL" id="ODYU01003798">
    <property type="protein sequence ID" value="SOQ43006.1"/>
    <property type="molecule type" value="Genomic_DNA"/>
</dbReference>
<protein>
    <submittedName>
        <fullName evidence="2">SFRICE_002037</fullName>
    </submittedName>
</protein>
<dbReference type="PANTHER" id="PTHR38001:SF1">
    <property type="entry name" value="PROTEIN CEBPZOS"/>
    <property type="match status" value="1"/>
</dbReference>
<dbReference type="InterPro" id="IPR037764">
    <property type="entry name" value="CEBPZOS"/>
</dbReference>
<proteinExistence type="predicted"/>
<reference evidence="2" key="1">
    <citation type="submission" date="2016-07" db="EMBL/GenBank/DDBJ databases">
        <authorList>
            <person name="Bretaudeau A."/>
        </authorList>
    </citation>
    <scope>NUCLEOTIDE SEQUENCE</scope>
    <source>
        <strain evidence="2">Rice</strain>
        <tissue evidence="2">Whole body</tissue>
    </source>
</reference>
<feature type="transmembrane region" description="Helical" evidence="1">
    <location>
        <begin position="20"/>
        <end position="39"/>
    </location>
</feature>
<evidence type="ECO:0000313" key="2">
    <source>
        <dbReference type="EMBL" id="SOQ43006.1"/>
    </source>
</evidence>
<sequence>MLTKSPKPAYKRYITWGLKTALLVEGVGLGISYALWYKLNTERDFRLYMYRNHNWILEGYYGLGEAIAENKIRDLDQAIWKNEGKI</sequence>
<evidence type="ECO:0000256" key="1">
    <source>
        <dbReference type="SAM" id="Phobius"/>
    </source>
</evidence>
<accession>A0A2H1VQE7</accession>
<gene>
    <name evidence="2" type="ORF">SFRICE_002037</name>
</gene>
<dbReference type="AlphaFoldDB" id="A0A2H1VQE7"/>
<dbReference type="PANTHER" id="PTHR38001">
    <property type="entry name" value="PROTEIN CEBPZOS"/>
    <property type="match status" value="1"/>
</dbReference>
<keyword evidence="1" id="KW-1133">Transmembrane helix</keyword>
<keyword evidence="1" id="KW-0472">Membrane</keyword>
<organism evidence="2">
    <name type="scientific">Spodoptera frugiperda</name>
    <name type="common">Fall armyworm</name>
    <dbReference type="NCBI Taxonomy" id="7108"/>
    <lineage>
        <taxon>Eukaryota</taxon>
        <taxon>Metazoa</taxon>
        <taxon>Ecdysozoa</taxon>
        <taxon>Arthropoda</taxon>
        <taxon>Hexapoda</taxon>
        <taxon>Insecta</taxon>
        <taxon>Pterygota</taxon>
        <taxon>Neoptera</taxon>
        <taxon>Endopterygota</taxon>
        <taxon>Lepidoptera</taxon>
        <taxon>Glossata</taxon>
        <taxon>Ditrysia</taxon>
        <taxon>Noctuoidea</taxon>
        <taxon>Noctuidae</taxon>
        <taxon>Amphipyrinae</taxon>
        <taxon>Spodoptera</taxon>
    </lineage>
</organism>
<name>A0A2H1VQE7_SPOFR</name>